<evidence type="ECO:0000256" key="2">
    <source>
        <dbReference type="ARBA" id="ARBA00022475"/>
    </source>
</evidence>
<keyword evidence="5 6" id="KW-0472">Membrane</keyword>
<dbReference type="PANTHER" id="PTHR43124">
    <property type="entry name" value="PURINE EFFLUX PUMP PBUE"/>
    <property type="match status" value="1"/>
</dbReference>
<keyword evidence="2" id="KW-1003">Cell membrane</keyword>
<evidence type="ECO:0000256" key="6">
    <source>
        <dbReference type="SAM" id="Phobius"/>
    </source>
</evidence>
<keyword evidence="3 6" id="KW-0812">Transmembrane</keyword>
<feature type="transmembrane region" description="Helical" evidence="6">
    <location>
        <begin position="278"/>
        <end position="296"/>
    </location>
</feature>
<dbReference type="EMBL" id="JAMZEB010000002">
    <property type="protein sequence ID" value="MCP2364994.1"/>
    <property type="molecule type" value="Genomic_DNA"/>
</dbReference>
<dbReference type="InterPro" id="IPR011701">
    <property type="entry name" value="MFS"/>
</dbReference>
<dbReference type="RefSeq" id="WP_253757943.1">
    <property type="nucleotide sequence ID" value="NZ_BAABKA010000087.1"/>
</dbReference>
<dbReference type="GO" id="GO:0005886">
    <property type="term" value="C:plasma membrane"/>
    <property type="evidence" value="ECO:0007669"/>
    <property type="project" value="UniProtKB-SubCell"/>
</dbReference>
<keyword evidence="9" id="KW-1185">Reference proteome</keyword>
<dbReference type="Gene3D" id="1.20.1250.20">
    <property type="entry name" value="MFS general substrate transporter like domains"/>
    <property type="match status" value="1"/>
</dbReference>
<organism evidence="8 9">
    <name type="scientific">Nonomuraea thailandensis</name>
    <dbReference type="NCBI Taxonomy" id="1188745"/>
    <lineage>
        <taxon>Bacteria</taxon>
        <taxon>Bacillati</taxon>
        <taxon>Actinomycetota</taxon>
        <taxon>Actinomycetes</taxon>
        <taxon>Streptosporangiales</taxon>
        <taxon>Streptosporangiaceae</taxon>
        <taxon>Nonomuraea</taxon>
    </lineage>
</organism>
<evidence type="ECO:0000256" key="1">
    <source>
        <dbReference type="ARBA" id="ARBA00004651"/>
    </source>
</evidence>
<dbReference type="Proteomes" id="UP001139648">
    <property type="component" value="Unassembled WGS sequence"/>
</dbReference>
<dbReference type="CDD" id="cd17324">
    <property type="entry name" value="MFS_NepI_like"/>
    <property type="match status" value="1"/>
</dbReference>
<feature type="transmembrane region" description="Helical" evidence="6">
    <location>
        <begin position="362"/>
        <end position="386"/>
    </location>
</feature>
<dbReference type="InterPro" id="IPR020846">
    <property type="entry name" value="MFS_dom"/>
</dbReference>
<feature type="transmembrane region" description="Helical" evidence="6">
    <location>
        <begin position="212"/>
        <end position="235"/>
    </location>
</feature>
<dbReference type="AlphaFoldDB" id="A0A9X2GT01"/>
<feature type="transmembrane region" description="Helical" evidence="6">
    <location>
        <begin position="51"/>
        <end position="72"/>
    </location>
</feature>
<feature type="transmembrane region" description="Helical" evidence="6">
    <location>
        <begin position="12"/>
        <end position="31"/>
    </location>
</feature>
<feature type="transmembrane region" description="Helical" evidence="6">
    <location>
        <begin position="79"/>
        <end position="99"/>
    </location>
</feature>
<dbReference type="InterPro" id="IPR036259">
    <property type="entry name" value="MFS_trans_sf"/>
</dbReference>
<feature type="transmembrane region" description="Helical" evidence="6">
    <location>
        <begin position="331"/>
        <end position="350"/>
    </location>
</feature>
<feature type="domain" description="Major facilitator superfamily (MFS) profile" evidence="7">
    <location>
        <begin position="14"/>
        <end position="386"/>
    </location>
</feature>
<dbReference type="Pfam" id="PF07690">
    <property type="entry name" value="MFS_1"/>
    <property type="match status" value="1"/>
</dbReference>
<sequence>MTVTDVPVRARWLAVTSVAVGTFTVVTSEMLPVGLLTTMAADLGVSAGTAGLTMTAPGLVAAAAAPVLAITARRADRRLLLLGLMALLAVANLAAAAAPAHPVMLAARVLTGVSIGGFWAFAAGLGTRLVPERSVGRATSIILGGVSVASVLGVPAATFVSSFAGWRSAFAAAGVLALALLALLATSLPPLKPAPEPESSPVPEKRSSWLSGPLKLVLVLTALTVSGHFVAYTYVRPFLEEVAHAGPAFVSTALLLYGAAGVAGNFAAGARAARNPRLTLITLVTLMAVAMAALVLTGVPALLALVVWGLGYGGVGVTLQLWIMRSGGGELGTALFVGAFNVSIALGALAGGRIADGLSVSAVMWAGAGLIVISGAVAAVGGRVSAAAAGTGGRSRTSGS</sequence>
<proteinExistence type="predicted"/>
<dbReference type="InterPro" id="IPR050189">
    <property type="entry name" value="MFS_Efflux_Transporters"/>
</dbReference>
<evidence type="ECO:0000256" key="5">
    <source>
        <dbReference type="ARBA" id="ARBA00023136"/>
    </source>
</evidence>
<dbReference type="GO" id="GO:0022857">
    <property type="term" value="F:transmembrane transporter activity"/>
    <property type="evidence" value="ECO:0007669"/>
    <property type="project" value="InterPro"/>
</dbReference>
<evidence type="ECO:0000313" key="9">
    <source>
        <dbReference type="Proteomes" id="UP001139648"/>
    </source>
</evidence>
<evidence type="ECO:0000313" key="8">
    <source>
        <dbReference type="EMBL" id="MCP2364994.1"/>
    </source>
</evidence>
<keyword evidence="4 6" id="KW-1133">Transmembrane helix</keyword>
<comment type="subcellular location">
    <subcellularLocation>
        <location evidence="1">Cell membrane</location>
        <topology evidence="1">Multi-pass membrane protein</topology>
    </subcellularLocation>
</comment>
<accession>A0A9X2GT01</accession>
<evidence type="ECO:0000259" key="7">
    <source>
        <dbReference type="PROSITE" id="PS50850"/>
    </source>
</evidence>
<dbReference type="PROSITE" id="PS50850">
    <property type="entry name" value="MFS"/>
    <property type="match status" value="1"/>
</dbReference>
<name>A0A9X2GT01_9ACTN</name>
<feature type="transmembrane region" description="Helical" evidence="6">
    <location>
        <begin position="138"/>
        <end position="163"/>
    </location>
</feature>
<dbReference type="SUPFAM" id="SSF103473">
    <property type="entry name" value="MFS general substrate transporter"/>
    <property type="match status" value="1"/>
</dbReference>
<protein>
    <submittedName>
        <fullName evidence="8">MFS family arabinose efflux permease</fullName>
    </submittedName>
</protein>
<comment type="caution">
    <text evidence="8">The sequence shown here is derived from an EMBL/GenBank/DDBJ whole genome shotgun (WGS) entry which is preliminary data.</text>
</comment>
<feature type="transmembrane region" description="Helical" evidence="6">
    <location>
        <begin position="302"/>
        <end position="324"/>
    </location>
</feature>
<evidence type="ECO:0000256" key="4">
    <source>
        <dbReference type="ARBA" id="ARBA00022989"/>
    </source>
</evidence>
<gene>
    <name evidence="8" type="ORF">HD597_012014</name>
</gene>
<feature type="transmembrane region" description="Helical" evidence="6">
    <location>
        <begin position="247"/>
        <end position="266"/>
    </location>
</feature>
<evidence type="ECO:0000256" key="3">
    <source>
        <dbReference type="ARBA" id="ARBA00022692"/>
    </source>
</evidence>
<dbReference type="PANTHER" id="PTHR43124:SF3">
    <property type="entry name" value="CHLORAMPHENICOL EFFLUX PUMP RV0191"/>
    <property type="match status" value="1"/>
</dbReference>
<feature type="transmembrane region" description="Helical" evidence="6">
    <location>
        <begin position="169"/>
        <end position="191"/>
    </location>
</feature>
<feature type="transmembrane region" description="Helical" evidence="6">
    <location>
        <begin position="105"/>
        <end position="126"/>
    </location>
</feature>
<reference evidence="8" key="1">
    <citation type="submission" date="2022-06" db="EMBL/GenBank/DDBJ databases">
        <title>Sequencing the genomes of 1000 actinobacteria strains.</title>
        <authorList>
            <person name="Klenk H.-P."/>
        </authorList>
    </citation>
    <scope>NUCLEOTIDE SEQUENCE</scope>
    <source>
        <strain evidence="8">DSM 46694</strain>
    </source>
</reference>